<dbReference type="Pfam" id="PF07963">
    <property type="entry name" value="N_methyl"/>
    <property type="match status" value="1"/>
</dbReference>
<dbReference type="AlphaFoldDB" id="A0A562WTM0"/>
<dbReference type="PROSITE" id="PS00409">
    <property type="entry name" value="PROKAR_NTER_METHYL"/>
    <property type="match status" value="1"/>
</dbReference>
<accession>A0A562WTM0</accession>
<dbReference type="NCBIfam" id="TIGR02532">
    <property type="entry name" value="IV_pilin_GFxxxE"/>
    <property type="match status" value="1"/>
</dbReference>
<keyword evidence="1" id="KW-0472">Membrane</keyword>
<feature type="transmembrane region" description="Helical" evidence="1">
    <location>
        <begin position="12"/>
        <end position="32"/>
    </location>
</feature>
<keyword evidence="3" id="KW-1185">Reference proteome</keyword>
<sequence>MIIQDTRGFTLIELIIVMAIFLIVIIITAGTFDTVVKKSIQQSKSVETQIEGIVGLELLRADLEQAGFGLPWTFQAAPAATMYSEVDVAASYPTAFWPMGISATSFNDAPANPPRAIQSSETTFNQDSDSHGSKYLVIKSTVAGTNATAKKWTNVSFSSGGKSIRTWGTTDRDLASSDQVIVVKNSLISTPPTRQLMVDSSGKFYTTFGTYSTLTLPHQDGDSFVIYGISSLSSLRMPFNRADYYVRSPAKMPTSCAPNTGILYKATATHSGGGFDPVMPLLDCVADMQVVYGLDTGMGFVNTHTTVAPATPDLIRQQLREIRVYILAQEGTKDLFFTYPSQTVDVGESFDGGATIMGRRFDLQARIGAGWQNYRWKVYTIVVRPKNLIQ</sequence>
<keyword evidence="1" id="KW-0812">Transmembrane</keyword>
<proteinExistence type="predicted"/>
<evidence type="ECO:0000313" key="3">
    <source>
        <dbReference type="Proteomes" id="UP000319449"/>
    </source>
</evidence>
<comment type="caution">
    <text evidence="2">The sequence shown here is derived from an EMBL/GenBank/DDBJ whole genome shotgun (WGS) entry which is preliminary data.</text>
</comment>
<reference evidence="2 3" key="1">
    <citation type="submission" date="2019-07" db="EMBL/GenBank/DDBJ databases">
        <title>Genomic Encyclopedia of Archaeal and Bacterial Type Strains, Phase II (KMG-II): from individual species to whole genera.</title>
        <authorList>
            <person name="Goeker M."/>
        </authorList>
    </citation>
    <scope>NUCLEOTIDE SEQUENCE [LARGE SCALE GENOMIC DNA]</scope>
    <source>
        <strain evidence="2 3">ATCC BAA-1139</strain>
    </source>
</reference>
<keyword evidence="1" id="KW-1133">Transmembrane helix</keyword>
<dbReference type="EMBL" id="VLLN01000003">
    <property type="protein sequence ID" value="TWJ32784.1"/>
    <property type="molecule type" value="Genomic_DNA"/>
</dbReference>
<evidence type="ECO:0000256" key="1">
    <source>
        <dbReference type="SAM" id="Phobius"/>
    </source>
</evidence>
<gene>
    <name evidence="2" type="ORF">JN12_00761</name>
</gene>
<organism evidence="2 3">
    <name type="scientific">Geobacter argillaceus</name>
    <dbReference type="NCBI Taxonomy" id="345631"/>
    <lineage>
        <taxon>Bacteria</taxon>
        <taxon>Pseudomonadati</taxon>
        <taxon>Thermodesulfobacteriota</taxon>
        <taxon>Desulfuromonadia</taxon>
        <taxon>Geobacterales</taxon>
        <taxon>Geobacteraceae</taxon>
        <taxon>Geobacter</taxon>
    </lineage>
</organism>
<dbReference type="RefSeq" id="WP_246125740.1">
    <property type="nucleotide sequence ID" value="NZ_VLLN01000003.1"/>
</dbReference>
<evidence type="ECO:0000313" key="2">
    <source>
        <dbReference type="EMBL" id="TWJ32784.1"/>
    </source>
</evidence>
<dbReference type="InterPro" id="IPR012902">
    <property type="entry name" value="N_methyl_site"/>
</dbReference>
<name>A0A562WTM0_9BACT</name>
<protein>
    <submittedName>
        <fullName evidence="2">Prepilin-type N-terminal cleavage/methylation domain-containing protein</fullName>
    </submittedName>
</protein>
<dbReference type="Proteomes" id="UP000319449">
    <property type="component" value="Unassembled WGS sequence"/>
</dbReference>